<dbReference type="OrthoDB" id="1822491at2"/>
<evidence type="ECO:0000313" key="6">
    <source>
        <dbReference type="Proteomes" id="UP000240988"/>
    </source>
</evidence>
<comment type="similarity">
    <text evidence="1">Belongs to the 'phage' integrase family.</text>
</comment>
<gene>
    <name evidence="5" type="ORF">MRAB57_895</name>
</gene>
<dbReference type="InterPro" id="IPR011010">
    <property type="entry name" value="DNA_brk_join_enz"/>
</dbReference>
<evidence type="ECO:0000259" key="4">
    <source>
        <dbReference type="PROSITE" id="PS51898"/>
    </source>
</evidence>
<evidence type="ECO:0000256" key="3">
    <source>
        <dbReference type="ARBA" id="ARBA00023172"/>
    </source>
</evidence>
<reference evidence="5 6" key="1">
    <citation type="submission" date="2017-01" db="EMBL/GenBank/DDBJ databases">
        <authorList>
            <consortium name="Urmite Genomes"/>
        </authorList>
    </citation>
    <scope>NUCLEOTIDE SEQUENCE [LARGE SCALE GENOMIC DNA]</scope>
    <source>
        <strain evidence="5 6">AB57</strain>
    </source>
</reference>
<dbReference type="CDD" id="cd01189">
    <property type="entry name" value="INT_ICEBs1_C_like"/>
    <property type="match status" value="1"/>
</dbReference>
<dbReference type="InterPro" id="IPR002104">
    <property type="entry name" value="Integrase_catalytic"/>
</dbReference>
<organism evidence="5 6">
    <name type="scientific">Mycobacterium rhizamassiliense</name>
    <dbReference type="NCBI Taxonomy" id="1841860"/>
    <lineage>
        <taxon>Bacteria</taxon>
        <taxon>Bacillati</taxon>
        <taxon>Actinomycetota</taxon>
        <taxon>Actinomycetes</taxon>
        <taxon>Mycobacteriales</taxon>
        <taxon>Mycobacteriaceae</taxon>
        <taxon>Mycobacterium</taxon>
    </lineage>
</organism>
<feature type="domain" description="Tyr recombinase" evidence="4">
    <location>
        <begin position="133"/>
        <end position="319"/>
    </location>
</feature>
<dbReference type="Gene3D" id="1.10.443.10">
    <property type="entry name" value="Intergrase catalytic core"/>
    <property type="match status" value="1"/>
</dbReference>
<dbReference type="InterPro" id="IPR013762">
    <property type="entry name" value="Integrase-like_cat_sf"/>
</dbReference>
<keyword evidence="6" id="KW-1185">Reference proteome</keyword>
<keyword evidence="3" id="KW-0233">DNA recombination</keyword>
<dbReference type="Pfam" id="PF00589">
    <property type="entry name" value="Phage_integrase"/>
    <property type="match status" value="1"/>
</dbReference>
<dbReference type="GO" id="GO:0003677">
    <property type="term" value="F:DNA binding"/>
    <property type="evidence" value="ECO:0007669"/>
    <property type="project" value="UniProtKB-KW"/>
</dbReference>
<dbReference type="Proteomes" id="UP000240988">
    <property type="component" value="Unassembled WGS sequence"/>
</dbReference>
<protein>
    <submittedName>
        <fullName evidence="5">Site-specific recombinase XerD</fullName>
    </submittedName>
</protein>
<dbReference type="RefSeq" id="WP_077086489.1">
    <property type="nucleotide sequence ID" value="NZ_LT721901.1"/>
</dbReference>
<dbReference type="EMBL" id="FUFA01000002">
    <property type="protein sequence ID" value="SPM33092.1"/>
    <property type="molecule type" value="Genomic_DNA"/>
</dbReference>
<dbReference type="GO" id="GO:0015074">
    <property type="term" value="P:DNA integration"/>
    <property type="evidence" value="ECO:0007669"/>
    <property type="project" value="InterPro"/>
</dbReference>
<dbReference type="GO" id="GO:0006310">
    <property type="term" value="P:DNA recombination"/>
    <property type="evidence" value="ECO:0007669"/>
    <property type="project" value="UniProtKB-KW"/>
</dbReference>
<evidence type="ECO:0000313" key="5">
    <source>
        <dbReference type="EMBL" id="SPM33092.1"/>
    </source>
</evidence>
<evidence type="ECO:0000256" key="1">
    <source>
        <dbReference type="ARBA" id="ARBA00008857"/>
    </source>
</evidence>
<dbReference type="AlphaFoldDB" id="A0A2U3NNL5"/>
<accession>A0A2U3NNL5</accession>
<evidence type="ECO:0000256" key="2">
    <source>
        <dbReference type="ARBA" id="ARBA00023125"/>
    </source>
</evidence>
<keyword evidence="2" id="KW-0238">DNA-binding</keyword>
<dbReference type="PANTHER" id="PTHR30349">
    <property type="entry name" value="PHAGE INTEGRASE-RELATED"/>
    <property type="match status" value="1"/>
</dbReference>
<dbReference type="STRING" id="1841860.GCA_900157375_00897"/>
<dbReference type="SUPFAM" id="SSF56349">
    <property type="entry name" value="DNA breaking-rejoining enzymes"/>
    <property type="match status" value="1"/>
</dbReference>
<dbReference type="PROSITE" id="PS51898">
    <property type="entry name" value="TYR_RECOMBINASE"/>
    <property type="match status" value="1"/>
</dbReference>
<dbReference type="InterPro" id="IPR010998">
    <property type="entry name" value="Integrase_recombinase_N"/>
</dbReference>
<dbReference type="InterPro" id="IPR050090">
    <property type="entry name" value="Tyrosine_recombinase_XerCD"/>
</dbReference>
<dbReference type="Gene3D" id="1.10.150.130">
    <property type="match status" value="1"/>
</dbReference>
<sequence length="322" mass="34061">MIDALGVSDALQRIGRTAPQPITALSPTVAATLERYAASRPSLDTANKYRIIAKHTINPVLGCVSVAELTVDDVQSWLNGLTIAGRSIVQAHMLLKAALTAAIDRGELSINPARKASRSGGSGVRIPRRPPGKQAVFLSRHEAVLVVAAVPDRQRVLIEFLLATGCRIGEALALTPADIGTGTATFNKSYSRRANAAGNRPFDLGAAKTAASERTIAVPQGVLDKLNMSGALVFTNDTGYAINADSFRKNVWIPAMAKSGLPKHRRPGLHDLRHTHASRLIDAGISIVAVSKRLGHSNVSITLSTYAHVASDADERILAALA</sequence>
<proteinExistence type="inferred from homology"/>
<dbReference type="PANTHER" id="PTHR30349:SF64">
    <property type="entry name" value="PROPHAGE INTEGRASE INTD-RELATED"/>
    <property type="match status" value="1"/>
</dbReference>
<name>A0A2U3NNL5_9MYCO</name>